<dbReference type="Proteomes" id="UP001527925">
    <property type="component" value="Unassembled WGS sequence"/>
</dbReference>
<evidence type="ECO:0000313" key="1">
    <source>
        <dbReference type="EMBL" id="KAL2913925.1"/>
    </source>
</evidence>
<protein>
    <recommendedName>
        <fullName evidence="3">Ankyrin repeat domain-containing protein</fullName>
    </recommendedName>
</protein>
<accession>A0ABR4N363</accession>
<dbReference type="InterPro" id="IPR052050">
    <property type="entry name" value="SecEffector_AnkRepeat"/>
</dbReference>
<reference evidence="1 2" key="1">
    <citation type="submission" date="2023-09" db="EMBL/GenBank/DDBJ databases">
        <title>Pangenome analysis of Batrachochytrium dendrobatidis and related Chytrids.</title>
        <authorList>
            <person name="Yacoub M.N."/>
            <person name="Stajich J.E."/>
            <person name="James T.Y."/>
        </authorList>
    </citation>
    <scope>NUCLEOTIDE SEQUENCE [LARGE SCALE GENOMIC DNA]</scope>
    <source>
        <strain evidence="1 2">JEL0888</strain>
    </source>
</reference>
<gene>
    <name evidence="1" type="ORF">HK105_206516</name>
</gene>
<evidence type="ECO:0000313" key="2">
    <source>
        <dbReference type="Proteomes" id="UP001527925"/>
    </source>
</evidence>
<comment type="caution">
    <text evidence="1">The sequence shown here is derived from an EMBL/GenBank/DDBJ whole genome shotgun (WGS) entry which is preliminary data.</text>
</comment>
<dbReference type="PANTHER" id="PTHR46586">
    <property type="entry name" value="ANKYRIN REPEAT-CONTAINING PROTEIN"/>
    <property type="match status" value="1"/>
</dbReference>
<dbReference type="Gene3D" id="1.25.40.20">
    <property type="entry name" value="Ankyrin repeat-containing domain"/>
    <property type="match status" value="1"/>
</dbReference>
<dbReference type="SUPFAM" id="SSF48403">
    <property type="entry name" value="Ankyrin repeat"/>
    <property type="match status" value="1"/>
</dbReference>
<keyword evidence="2" id="KW-1185">Reference proteome</keyword>
<proteinExistence type="predicted"/>
<dbReference type="PANTHER" id="PTHR46586:SF3">
    <property type="entry name" value="ANKYRIN REPEAT-CONTAINING PROTEIN"/>
    <property type="match status" value="1"/>
</dbReference>
<dbReference type="InterPro" id="IPR036770">
    <property type="entry name" value="Ankyrin_rpt-contain_sf"/>
</dbReference>
<organism evidence="1 2">
    <name type="scientific">Polyrhizophydium stewartii</name>
    <dbReference type="NCBI Taxonomy" id="2732419"/>
    <lineage>
        <taxon>Eukaryota</taxon>
        <taxon>Fungi</taxon>
        <taxon>Fungi incertae sedis</taxon>
        <taxon>Chytridiomycota</taxon>
        <taxon>Chytridiomycota incertae sedis</taxon>
        <taxon>Chytridiomycetes</taxon>
        <taxon>Rhizophydiales</taxon>
        <taxon>Rhizophydiales incertae sedis</taxon>
        <taxon>Polyrhizophydium</taxon>
    </lineage>
</organism>
<sequence>MPAEIQHMILAAAGPFTRFVNGLQLRAELRALPKQQHVQVWQDAVDSEWQGELAQLPPLGALVAALRVPTRAALARVVARTDKLFRAGCVASAAIRNGWKDVLDGGDVGALAVAAAEEGAVGVLADMMDARRVPAPVGCELVEHAACSGRLEVVRLLHERAGTAAAGAATRWSTNVGDFAAQSGNLDLVMWVRDHRPECLAPSAIEAAAGFNHMHVVRWLVETAHVRCDGRSGALRGAAFCNNLEMVEYLCERFPHLLPGGGGDVIDGDGDTLAGMASAGAADQILSSGVDVIEWLDRRGMIMDPRRLVEHAILMGSVDALQWLTARFSIRLHAGDLDEAHLGGQPEHTRLLKWAYETHVPVTSESMALCVFCNNIDVLAWAVARDPGMMAALVEAVTTSGSEMLVEWLVVRHGVVFGQTQLDLAIRAGNGGVAACLLKMDQVEWDLAEARRRVERLDNEVHERAIPVIRKAIRAADARRRRRAQASQDAL</sequence>
<name>A0ABR4N363_9FUNG</name>
<evidence type="ECO:0008006" key="3">
    <source>
        <dbReference type="Google" id="ProtNLM"/>
    </source>
</evidence>
<dbReference type="EMBL" id="JADGIZ020000039">
    <property type="protein sequence ID" value="KAL2913925.1"/>
    <property type="molecule type" value="Genomic_DNA"/>
</dbReference>